<gene>
    <name evidence="2" type="ORF">J4H91_14785</name>
</gene>
<reference evidence="2" key="1">
    <citation type="submission" date="2021-03" db="EMBL/GenBank/DDBJ databases">
        <title>Leucobacter chromiisoli sp. nov., isolated from chromium-containing soil of chemical plant.</title>
        <authorList>
            <person name="Xu Z."/>
        </authorList>
    </citation>
    <scope>NUCLEOTIDE SEQUENCE</scope>
    <source>
        <strain evidence="2">A2</strain>
    </source>
</reference>
<proteinExistence type="predicted"/>
<dbReference type="Proteomes" id="UP000664398">
    <property type="component" value="Unassembled WGS sequence"/>
</dbReference>
<organism evidence="2 3">
    <name type="scientific">Leucobacter ruminantium</name>
    <dbReference type="NCBI Taxonomy" id="1289170"/>
    <lineage>
        <taxon>Bacteria</taxon>
        <taxon>Bacillati</taxon>
        <taxon>Actinomycetota</taxon>
        <taxon>Actinomycetes</taxon>
        <taxon>Micrococcales</taxon>
        <taxon>Microbacteriaceae</taxon>
        <taxon>Leucobacter</taxon>
    </lineage>
</organism>
<accession>A0A939M1Z8</accession>
<name>A0A939M1Z8_9MICO</name>
<evidence type="ECO:0000313" key="2">
    <source>
        <dbReference type="EMBL" id="MBO1806567.1"/>
    </source>
</evidence>
<sequence length="46" mass="5473">MPEIARLHAENYGVYGRRKMHALMRRQGWDIGRDQTERLMMRSSAP</sequence>
<dbReference type="EMBL" id="JAGDYL010000041">
    <property type="protein sequence ID" value="MBO1806567.1"/>
    <property type="molecule type" value="Genomic_DNA"/>
</dbReference>
<dbReference type="Pfam" id="PF13276">
    <property type="entry name" value="HTH_21"/>
    <property type="match status" value="1"/>
</dbReference>
<comment type="caution">
    <text evidence="2">The sequence shown here is derived from an EMBL/GenBank/DDBJ whole genome shotgun (WGS) entry which is preliminary data.</text>
</comment>
<evidence type="ECO:0000313" key="3">
    <source>
        <dbReference type="Proteomes" id="UP000664398"/>
    </source>
</evidence>
<dbReference type="InterPro" id="IPR025948">
    <property type="entry name" value="HTH-like_dom"/>
</dbReference>
<feature type="domain" description="HTH-like" evidence="1">
    <location>
        <begin position="3"/>
        <end position="40"/>
    </location>
</feature>
<dbReference type="RefSeq" id="WP_208047019.1">
    <property type="nucleotide sequence ID" value="NZ_JAGDYL010000041.1"/>
</dbReference>
<dbReference type="AlphaFoldDB" id="A0A939M1Z8"/>
<keyword evidence="3" id="KW-1185">Reference proteome</keyword>
<protein>
    <submittedName>
        <fullName evidence="2">Transposase</fullName>
    </submittedName>
</protein>
<evidence type="ECO:0000259" key="1">
    <source>
        <dbReference type="Pfam" id="PF13276"/>
    </source>
</evidence>